<dbReference type="PANTHER" id="PTHR43630">
    <property type="entry name" value="POLY-BETA-1,6-N-ACETYL-D-GLUCOSAMINE SYNTHASE"/>
    <property type="match status" value="1"/>
</dbReference>
<dbReference type="GO" id="GO:0016757">
    <property type="term" value="F:glycosyltransferase activity"/>
    <property type="evidence" value="ECO:0007669"/>
    <property type="project" value="UniProtKB-KW"/>
</dbReference>
<dbReference type="Pfam" id="PF13641">
    <property type="entry name" value="Glyco_tranf_2_3"/>
    <property type="match status" value="1"/>
</dbReference>
<keyword evidence="2 5" id="KW-0328">Glycosyltransferase</keyword>
<keyword evidence="4" id="KW-1133">Transmembrane helix</keyword>
<name>A0A378IS06_9GAMM</name>
<keyword evidence="4" id="KW-0472">Membrane</keyword>
<dbReference type="EC" id="2.4.1.-" evidence="5"/>
<comment type="similarity">
    <text evidence="1">Belongs to the glycosyltransferase 2 family.</text>
</comment>
<evidence type="ECO:0000256" key="1">
    <source>
        <dbReference type="ARBA" id="ARBA00006739"/>
    </source>
</evidence>
<dbReference type="EMBL" id="UGNY01000001">
    <property type="protein sequence ID" value="STX37873.1"/>
    <property type="molecule type" value="Genomic_DNA"/>
</dbReference>
<evidence type="ECO:0000256" key="4">
    <source>
        <dbReference type="SAM" id="Phobius"/>
    </source>
</evidence>
<reference evidence="5 6" key="1">
    <citation type="submission" date="2018-06" db="EMBL/GenBank/DDBJ databases">
        <authorList>
            <consortium name="Pathogen Informatics"/>
            <person name="Doyle S."/>
        </authorList>
    </citation>
    <scope>NUCLEOTIDE SEQUENCE [LARGE SCALE GENOMIC DNA]</scope>
    <source>
        <strain evidence="5 6">NCTC11978</strain>
    </source>
</reference>
<evidence type="ECO:0000256" key="2">
    <source>
        <dbReference type="ARBA" id="ARBA00022676"/>
    </source>
</evidence>
<evidence type="ECO:0000313" key="5">
    <source>
        <dbReference type="EMBL" id="STX37873.1"/>
    </source>
</evidence>
<evidence type="ECO:0000313" key="6">
    <source>
        <dbReference type="Proteomes" id="UP000254033"/>
    </source>
</evidence>
<gene>
    <name evidence="5" type="primary">icaA</name>
    <name evidence="5" type="ORF">NCTC11978_01051</name>
</gene>
<protein>
    <submittedName>
        <fullName evidence="5">Glycosyl transferase family protein</fullName>
        <ecNumber evidence="5">2.4.1.-</ecNumber>
    </submittedName>
</protein>
<dbReference type="Proteomes" id="UP000254033">
    <property type="component" value="Unassembled WGS sequence"/>
</dbReference>
<dbReference type="SUPFAM" id="SSF53448">
    <property type="entry name" value="Nucleotide-diphospho-sugar transferases"/>
    <property type="match status" value="1"/>
</dbReference>
<dbReference type="AlphaFoldDB" id="A0A378IS06"/>
<dbReference type="RefSeq" id="WP_244915248.1">
    <property type="nucleotide sequence ID" value="NZ_UGNY01000001.1"/>
</dbReference>
<feature type="transmembrane region" description="Helical" evidence="4">
    <location>
        <begin position="244"/>
        <end position="267"/>
    </location>
</feature>
<keyword evidence="3 5" id="KW-0808">Transferase</keyword>
<dbReference type="InterPro" id="IPR029044">
    <property type="entry name" value="Nucleotide-diphossugar_trans"/>
</dbReference>
<evidence type="ECO:0000256" key="3">
    <source>
        <dbReference type="ARBA" id="ARBA00022679"/>
    </source>
</evidence>
<dbReference type="Gene3D" id="3.90.550.10">
    <property type="entry name" value="Spore Coat Polysaccharide Biosynthesis Protein SpsA, Chain A"/>
    <property type="match status" value="1"/>
</dbReference>
<dbReference type="PANTHER" id="PTHR43630:SF1">
    <property type="entry name" value="POLY-BETA-1,6-N-ACETYL-D-GLUCOSAMINE SYNTHASE"/>
    <property type="match status" value="1"/>
</dbReference>
<keyword evidence="4" id="KW-0812">Transmembrane</keyword>
<feature type="transmembrane region" description="Helical" evidence="4">
    <location>
        <begin position="213"/>
        <end position="238"/>
    </location>
</feature>
<sequence>MLIDKEHRGPGDTLNVGLNVCFTPYVMTMDADSIMEPDTVSEMIHYLITHEHVFAVGGGVYLLNNCKYEKGRMVEPRLPQHWVAALQNNEYMRSHLFNRTSWNRFGGTMSYSGTATLFYRQTLLDLNGFDTHNFAQDAEIIIKLHEHLRRNKIDYQIGFTPTATVWTLVPDTLRAYTKQQNHWRRGLLRSTLRYWYMFLNPRYKIQGLLGYPLYMLLEIMAPYVEFTAYFTVLLAYYLGMLNGMSVLLYMILAWGFSSYLTIANAFINLITFNRYHNFNDILKILGLTFMDMLGFRQYLTGVKVWATLQYFFNRLIGRPQ</sequence>
<dbReference type="CDD" id="cd06423">
    <property type="entry name" value="CESA_like"/>
    <property type="match status" value="1"/>
</dbReference>
<accession>A0A378IS06</accession>
<proteinExistence type="inferred from homology"/>
<organism evidence="5 6">
    <name type="scientific">Legionella feeleii</name>
    <dbReference type="NCBI Taxonomy" id="453"/>
    <lineage>
        <taxon>Bacteria</taxon>
        <taxon>Pseudomonadati</taxon>
        <taxon>Pseudomonadota</taxon>
        <taxon>Gammaproteobacteria</taxon>
        <taxon>Legionellales</taxon>
        <taxon>Legionellaceae</taxon>
        <taxon>Legionella</taxon>
    </lineage>
</organism>